<sequence>MGMRYAPLESCLRVTRASPKIVRGPDGVLATIGADIPGHDHDGLGRARGLLIEGAASNLLRYSAAFSNPLWEKDAGVSLATSGVAAPDGSITATRLDLPGNTAGLYQRVDDLIAGEVYSFGIWARAVSGVADITLGGVNGASNHAVSLDESWQRVGFGEAASGTSRYPKISTAISGNPASILIWNAQLEAGPVSTSDLISKGIPAARAMDDVMLEPGDWFRGATGRGTFVFDLELPAAWDGIWRIVQMHSGSLNDDHLDLGYDSAADQLRISLRKGGVPILSQSLYGGLVPGARTRIVLAWADDGVAVAKDGAVLKSPGGFAMPRSLNTIRLGSYAGQSGALNGHLRGISYWPERLGDERLIALSENSGN</sequence>
<proteinExistence type="predicted"/>
<dbReference type="AlphaFoldDB" id="A0A154L2B4"/>
<dbReference type="RefSeq" id="WP_062952727.1">
    <property type="nucleotide sequence ID" value="NZ_LPVY01000021.1"/>
</dbReference>
<gene>
    <name evidence="1" type="ORF">AUP42_04105</name>
</gene>
<comment type="caution">
    <text evidence="1">The sequence shown here is derived from an EMBL/GenBank/DDBJ whole genome shotgun (WGS) entry which is preliminary data.</text>
</comment>
<name>A0A154L2B4_9PROT</name>
<evidence type="ECO:0000313" key="1">
    <source>
        <dbReference type="EMBL" id="KZB62148.1"/>
    </source>
</evidence>
<dbReference type="EMBL" id="LPVY01000021">
    <property type="protein sequence ID" value="KZB62148.1"/>
    <property type="molecule type" value="Genomic_DNA"/>
</dbReference>
<organism evidence="1 2">
    <name type="scientific">Thalassospira lucentensis</name>
    <dbReference type="NCBI Taxonomy" id="168935"/>
    <lineage>
        <taxon>Bacteria</taxon>
        <taxon>Pseudomonadati</taxon>
        <taxon>Pseudomonadota</taxon>
        <taxon>Alphaproteobacteria</taxon>
        <taxon>Rhodospirillales</taxon>
        <taxon>Thalassospiraceae</taxon>
        <taxon>Thalassospira</taxon>
    </lineage>
</organism>
<dbReference type="Proteomes" id="UP000076335">
    <property type="component" value="Unassembled WGS sequence"/>
</dbReference>
<accession>A0A154L2B4</accession>
<dbReference type="OrthoDB" id="7323216at2"/>
<protein>
    <submittedName>
        <fullName evidence="1">Uncharacterized protein</fullName>
    </submittedName>
</protein>
<reference evidence="1 2" key="1">
    <citation type="submission" date="2015-12" db="EMBL/GenBank/DDBJ databases">
        <title>Genome sequence of Thalassospira lucentensis MCCC 1A02072.</title>
        <authorList>
            <person name="Lu L."/>
            <person name="Lai Q."/>
            <person name="Shao Z."/>
            <person name="Qian P."/>
        </authorList>
    </citation>
    <scope>NUCLEOTIDE SEQUENCE [LARGE SCALE GENOMIC DNA]</scope>
    <source>
        <strain evidence="1 2">MCCC 1A02072</strain>
    </source>
</reference>
<evidence type="ECO:0000313" key="2">
    <source>
        <dbReference type="Proteomes" id="UP000076335"/>
    </source>
</evidence>